<proteinExistence type="predicted"/>
<organism evidence="3 4">
    <name type="scientific">Durusdinium trenchii</name>
    <dbReference type="NCBI Taxonomy" id="1381693"/>
    <lineage>
        <taxon>Eukaryota</taxon>
        <taxon>Sar</taxon>
        <taxon>Alveolata</taxon>
        <taxon>Dinophyceae</taxon>
        <taxon>Suessiales</taxon>
        <taxon>Symbiodiniaceae</taxon>
        <taxon>Durusdinium</taxon>
    </lineage>
</organism>
<evidence type="ECO:0000256" key="1">
    <source>
        <dbReference type="SAM" id="SignalP"/>
    </source>
</evidence>
<evidence type="ECO:0000313" key="3">
    <source>
        <dbReference type="EMBL" id="CAK9037646.1"/>
    </source>
</evidence>
<name>A0ABP0LER4_9DINO</name>
<reference evidence="3 4" key="1">
    <citation type="submission" date="2024-02" db="EMBL/GenBank/DDBJ databases">
        <authorList>
            <person name="Chen Y."/>
            <person name="Shah S."/>
            <person name="Dougan E. K."/>
            <person name="Thang M."/>
            <person name="Chan C."/>
        </authorList>
    </citation>
    <scope>NUCLEOTIDE SEQUENCE [LARGE SCALE GENOMIC DNA]</scope>
</reference>
<keyword evidence="4" id="KW-1185">Reference proteome</keyword>
<dbReference type="Proteomes" id="UP001642484">
    <property type="component" value="Unassembled WGS sequence"/>
</dbReference>
<evidence type="ECO:0000313" key="2">
    <source>
        <dbReference type="EMBL" id="CAK9037580.1"/>
    </source>
</evidence>
<dbReference type="EMBL" id="CAXAMN010012224">
    <property type="protein sequence ID" value="CAK9037646.1"/>
    <property type="molecule type" value="Genomic_DNA"/>
</dbReference>
<feature type="chain" id="PRO_5045029273" evidence="1">
    <location>
        <begin position="24"/>
        <end position="440"/>
    </location>
</feature>
<comment type="caution">
    <text evidence="3">The sequence shown here is derived from an EMBL/GenBank/DDBJ whole genome shotgun (WGS) entry which is preliminary data.</text>
</comment>
<evidence type="ECO:0000313" key="4">
    <source>
        <dbReference type="Proteomes" id="UP001642484"/>
    </source>
</evidence>
<protein>
    <submittedName>
        <fullName evidence="3">Uncharacterized protein</fullName>
    </submittedName>
</protein>
<keyword evidence="1" id="KW-0732">Signal</keyword>
<gene>
    <name evidence="2" type="ORF">CCMP2556_LOCUS20716</name>
    <name evidence="3" type="ORF">CCMP2556_LOCUS20750</name>
</gene>
<dbReference type="EMBL" id="CAXAMN010012224">
    <property type="protein sequence ID" value="CAK9037580.1"/>
    <property type="molecule type" value="Genomic_DNA"/>
</dbReference>
<feature type="signal peptide" evidence="1">
    <location>
        <begin position="1"/>
        <end position="23"/>
    </location>
</feature>
<accession>A0ABP0LER4</accession>
<sequence>MRPTRNWRHTWCFLCFATEAVYQGVTNVRFDDSEDSYGMIGGTISWTLPENMENVELFMPWLGVDDTAEFQKRATGMSLFNVNNNIYAYAPETEFVARPTNRVPPWPAFFPYNGDEPLLSIQVHTRISGNWQTTEELEEVSKMVIHDLGWTGTSLPITKEDVIFTDQDLRCGFLGGSILISVPSGTDMAMVQSWRVYLSEDLQGNNPSAVSWDLPVSFNAMVTLPADFQQNQSTVLNVAGLTDNGELTLRKPILDDCGGLPDLPFNMSFTDQDPEAEMINGTVSVEIALEYSDQYSSLNFFLALNSTGYGRLYLGQLEPFQTQLQVLTGTRLDSRDHLLAYLNNSYGEQLFPRFLRIQDLSNAAPGASSKVRSMSFTDENQFYGEIAGMVRWVPGSVTVARYFAIYVAQNSSGKNQVQVSPEVPVDQGDEWYINVRSTQR</sequence>